<dbReference type="KEGG" id="more:E1B28_006731"/>
<dbReference type="EMBL" id="CM032183">
    <property type="protein sequence ID" value="KAG7096050.1"/>
    <property type="molecule type" value="Genomic_DNA"/>
</dbReference>
<organism evidence="2 3">
    <name type="scientific">Marasmius oreades</name>
    <name type="common">fairy-ring Marasmius</name>
    <dbReference type="NCBI Taxonomy" id="181124"/>
    <lineage>
        <taxon>Eukaryota</taxon>
        <taxon>Fungi</taxon>
        <taxon>Dikarya</taxon>
        <taxon>Basidiomycota</taxon>
        <taxon>Agaricomycotina</taxon>
        <taxon>Agaricomycetes</taxon>
        <taxon>Agaricomycetidae</taxon>
        <taxon>Agaricales</taxon>
        <taxon>Marasmiineae</taxon>
        <taxon>Marasmiaceae</taxon>
        <taxon>Marasmius</taxon>
    </lineage>
</organism>
<sequence length="137" mass="15948">MILEFSTRFFFQLINIPTDQRPHPLYIQEYSPIRLRVVWSYQTYTRSHEGWRRMAGLGVVPAAIRVVFLFVRDVSLFNIQFFSRRELNVISDRLVYLLEERTEEVDLEVKVRSNEASTSPTTPPSSNVSTCLSDGDS</sequence>
<evidence type="ECO:0000313" key="3">
    <source>
        <dbReference type="Proteomes" id="UP001049176"/>
    </source>
</evidence>
<evidence type="ECO:0000313" key="2">
    <source>
        <dbReference type="EMBL" id="KAG7096050.1"/>
    </source>
</evidence>
<comment type="caution">
    <text evidence="2">The sequence shown here is derived from an EMBL/GenBank/DDBJ whole genome shotgun (WGS) entry which is preliminary data.</text>
</comment>
<dbReference type="AlphaFoldDB" id="A0A9P7UWS8"/>
<name>A0A9P7UWS8_9AGAR</name>
<feature type="compositionally biased region" description="Polar residues" evidence="1">
    <location>
        <begin position="127"/>
        <end position="137"/>
    </location>
</feature>
<reference evidence="2" key="1">
    <citation type="journal article" date="2021" name="Genome Biol. Evol.">
        <title>The assembled and annotated genome of the fairy-ring fungus Marasmius oreades.</title>
        <authorList>
            <person name="Hiltunen M."/>
            <person name="Ament-Velasquez S.L."/>
            <person name="Johannesson H."/>
        </authorList>
    </citation>
    <scope>NUCLEOTIDE SEQUENCE</scope>
    <source>
        <strain evidence="2">03SP1</strain>
    </source>
</reference>
<feature type="compositionally biased region" description="Low complexity" evidence="1">
    <location>
        <begin position="117"/>
        <end position="126"/>
    </location>
</feature>
<gene>
    <name evidence="2" type="ORF">E1B28_006731</name>
</gene>
<dbReference type="GeneID" id="66075807"/>
<evidence type="ECO:0000256" key="1">
    <source>
        <dbReference type="SAM" id="MobiDB-lite"/>
    </source>
</evidence>
<accession>A0A9P7UWS8</accession>
<keyword evidence="3" id="KW-1185">Reference proteome</keyword>
<protein>
    <submittedName>
        <fullName evidence="2">Uncharacterized protein</fullName>
    </submittedName>
</protein>
<proteinExistence type="predicted"/>
<dbReference type="Proteomes" id="UP001049176">
    <property type="component" value="Chromosome 3"/>
</dbReference>
<dbReference type="RefSeq" id="XP_043012520.1">
    <property type="nucleotide sequence ID" value="XM_043151425.1"/>
</dbReference>
<feature type="region of interest" description="Disordered" evidence="1">
    <location>
        <begin position="112"/>
        <end position="137"/>
    </location>
</feature>